<dbReference type="Proteomes" id="UP001174934">
    <property type="component" value="Unassembled WGS sequence"/>
</dbReference>
<accession>A0AA39WAN8</accession>
<organism evidence="2 3">
    <name type="scientific">Bombardia bombarda</name>
    <dbReference type="NCBI Taxonomy" id="252184"/>
    <lineage>
        <taxon>Eukaryota</taxon>
        <taxon>Fungi</taxon>
        <taxon>Dikarya</taxon>
        <taxon>Ascomycota</taxon>
        <taxon>Pezizomycotina</taxon>
        <taxon>Sordariomycetes</taxon>
        <taxon>Sordariomycetidae</taxon>
        <taxon>Sordariales</taxon>
        <taxon>Lasiosphaeriaceae</taxon>
        <taxon>Bombardia</taxon>
    </lineage>
</organism>
<dbReference type="EMBL" id="JAULSR010000009">
    <property type="protein sequence ID" value="KAK0612327.1"/>
    <property type="molecule type" value="Genomic_DNA"/>
</dbReference>
<dbReference type="AlphaFoldDB" id="A0AA39WAN8"/>
<evidence type="ECO:0000313" key="2">
    <source>
        <dbReference type="EMBL" id="KAK0612327.1"/>
    </source>
</evidence>
<protein>
    <submittedName>
        <fullName evidence="2">Uncharacterized protein</fullName>
    </submittedName>
</protein>
<feature type="region of interest" description="Disordered" evidence="1">
    <location>
        <begin position="72"/>
        <end position="91"/>
    </location>
</feature>
<keyword evidence="3" id="KW-1185">Reference proteome</keyword>
<sequence length="203" mass="22311">MTQTSWAQQETNRFFGGRKSPSQMQCDEIAQSVSGASTVSPVDSPGSMSYTVICNGRPGPQQDLIVSILQRTGRHSRRGDGEVSQGDPRRPCARVDLSRQHGGSQSAAIHLLHASGVTPMGHHLKRFLCVGKQDETAEGVVWRTSGKTYLRQDGIREYTSTYLHDQSRTPVRSAPDKQVRARLAVGSVTTSESLVFFNVLRRT</sequence>
<evidence type="ECO:0000313" key="3">
    <source>
        <dbReference type="Proteomes" id="UP001174934"/>
    </source>
</evidence>
<comment type="caution">
    <text evidence="2">The sequence shown here is derived from an EMBL/GenBank/DDBJ whole genome shotgun (WGS) entry which is preliminary data.</text>
</comment>
<feature type="compositionally biased region" description="Polar residues" evidence="1">
    <location>
        <begin position="1"/>
        <end position="12"/>
    </location>
</feature>
<proteinExistence type="predicted"/>
<evidence type="ECO:0000256" key="1">
    <source>
        <dbReference type="SAM" id="MobiDB-lite"/>
    </source>
</evidence>
<reference evidence="2" key="1">
    <citation type="submission" date="2023-06" db="EMBL/GenBank/DDBJ databases">
        <title>Genome-scale phylogeny and comparative genomics of the fungal order Sordariales.</title>
        <authorList>
            <consortium name="Lawrence Berkeley National Laboratory"/>
            <person name="Hensen N."/>
            <person name="Bonometti L."/>
            <person name="Westerberg I."/>
            <person name="Brannstrom I.O."/>
            <person name="Guillou S."/>
            <person name="Cros-Aarteil S."/>
            <person name="Calhoun S."/>
            <person name="Haridas S."/>
            <person name="Kuo A."/>
            <person name="Mondo S."/>
            <person name="Pangilinan J."/>
            <person name="Riley R."/>
            <person name="LaButti K."/>
            <person name="Andreopoulos B."/>
            <person name="Lipzen A."/>
            <person name="Chen C."/>
            <person name="Yanf M."/>
            <person name="Daum C."/>
            <person name="Ng V."/>
            <person name="Clum A."/>
            <person name="Steindorff A."/>
            <person name="Ohm R."/>
            <person name="Martin F."/>
            <person name="Silar P."/>
            <person name="Natvig D."/>
            <person name="Lalanne C."/>
            <person name="Gautier V."/>
            <person name="Ament-velasquez S.L."/>
            <person name="Kruys A."/>
            <person name="Hutchinson M.I."/>
            <person name="Powell A.J."/>
            <person name="Barry K."/>
            <person name="Miller A.N."/>
            <person name="Grigoriev I.V."/>
            <person name="Debuchy R."/>
            <person name="Gladieux P."/>
            <person name="Thoren M.H."/>
            <person name="Johannesson H."/>
        </authorList>
    </citation>
    <scope>NUCLEOTIDE SEQUENCE</scope>
    <source>
        <strain evidence="2">SMH3391-2</strain>
    </source>
</reference>
<name>A0AA39WAN8_9PEZI</name>
<gene>
    <name evidence="2" type="ORF">B0T17DRAFT_403216</name>
</gene>
<feature type="region of interest" description="Disordered" evidence="1">
    <location>
        <begin position="1"/>
        <end position="23"/>
    </location>
</feature>